<reference evidence="1 2" key="1">
    <citation type="submission" date="2019-03" db="EMBL/GenBank/DDBJ databases">
        <title>Genomic Encyclopedia of Archaeal and Bacterial Type Strains, Phase II (KMG-II): from individual species to whole genera.</title>
        <authorList>
            <person name="Goeker M."/>
        </authorList>
    </citation>
    <scope>NUCLEOTIDE SEQUENCE [LARGE SCALE GENOMIC DNA]</scope>
    <source>
        <strain evidence="1 2">DSM 28353</strain>
    </source>
</reference>
<accession>A0A4R6WLJ7</accession>
<dbReference type="Gene3D" id="2.60.40.1120">
    <property type="entry name" value="Carboxypeptidase-like, regulatory domain"/>
    <property type="match status" value="1"/>
</dbReference>
<dbReference type="AlphaFoldDB" id="A0A4R6WLJ7"/>
<sequence>MVKKTLSIATYCWTIMKWTTIIYTCIAVLLLSAKANESSGQVNFDSKVLLKEETISLKASLKKISKQTGVDFAYNNQFMPLSKSITWTKETNDLGEALDRLTQVFDLEYRVVGKTLLLLPKEEASQGIVPQQVEIKRYTDADKQEDVIEGIIFNAETKEPIEGATVELVRLRLRTQTDAKGHFRMAVPVGKGERR</sequence>
<dbReference type="Proteomes" id="UP000295292">
    <property type="component" value="Unassembled WGS sequence"/>
</dbReference>
<organism evidence="1 2">
    <name type="scientific">Sphingobacterium yanglingense</name>
    <dbReference type="NCBI Taxonomy" id="1437280"/>
    <lineage>
        <taxon>Bacteria</taxon>
        <taxon>Pseudomonadati</taxon>
        <taxon>Bacteroidota</taxon>
        <taxon>Sphingobacteriia</taxon>
        <taxon>Sphingobacteriales</taxon>
        <taxon>Sphingobacteriaceae</taxon>
        <taxon>Sphingobacterium</taxon>
    </lineage>
</organism>
<name>A0A4R6WLJ7_9SPHI</name>
<dbReference type="SUPFAM" id="SSF49464">
    <property type="entry name" value="Carboxypeptidase regulatory domain-like"/>
    <property type="match status" value="1"/>
</dbReference>
<dbReference type="RefSeq" id="WP_133583001.1">
    <property type="nucleotide sequence ID" value="NZ_SNYV01000011.1"/>
</dbReference>
<dbReference type="EMBL" id="SNYV01000011">
    <property type="protein sequence ID" value="TDQ79195.1"/>
    <property type="molecule type" value="Genomic_DNA"/>
</dbReference>
<evidence type="ECO:0000313" key="1">
    <source>
        <dbReference type="EMBL" id="TDQ79195.1"/>
    </source>
</evidence>
<keyword evidence="2" id="KW-1185">Reference proteome</keyword>
<dbReference type="InterPro" id="IPR008969">
    <property type="entry name" value="CarboxyPept-like_regulatory"/>
</dbReference>
<protein>
    <recommendedName>
        <fullName evidence="3">Secretin/TonB short N-terminal domain-containing protein</fullName>
    </recommendedName>
</protein>
<gene>
    <name evidence="1" type="ORF">CLV99_0627</name>
</gene>
<comment type="caution">
    <text evidence="1">The sequence shown here is derived from an EMBL/GenBank/DDBJ whole genome shotgun (WGS) entry which is preliminary data.</text>
</comment>
<proteinExistence type="predicted"/>
<evidence type="ECO:0008006" key="3">
    <source>
        <dbReference type="Google" id="ProtNLM"/>
    </source>
</evidence>
<evidence type="ECO:0000313" key="2">
    <source>
        <dbReference type="Proteomes" id="UP000295292"/>
    </source>
</evidence>